<sequence length="363" mass="37671">MALYPLATSYFGVEHVAVLEHPVLGTALSIPGVAEHAALVDVSLEPDTYTNGWRVRSDFGFLGFLDEVEAAEYPALERLKASSAQPQTIATVEVVDGEVEVAVSLGLWPWMVPVNDQPQGTALLTGGRGVLIDAAAGDLSPAQLDGMGSQQFFVTLEDLAGTAVATCDDLVLGPLGDSAALPGLRAAFAAASGSGAGLSARAYASRGMLAVDIPADEATPAELFSPAVPPLRVPASQPAIPTAAPTATPAQPEVWELTLSGKDTVTALPTGSRRPKGPQAQPAAPAESGQAASAKQTEERAQQPQASAKLAELVSSIPGEQNFSWRALPVAEEPGRFSSESARVRARRVARETSHHRGGNHRK</sequence>
<gene>
    <name evidence="2" type="ORF">JDP02_00150</name>
</gene>
<dbReference type="Proteomes" id="UP000603369">
    <property type="component" value="Unassembled WGS sequence"/>
</dbReference>
<organism evidence="2 3">
    <name type="scientific">Corynebacterium tuberculostearicum</name>
    <dbReference type="NCBI Taxonomy" id="38304"/>
    <lineage>
        <taxon>Bacteria</taxon>
        <taxon>Bacillati</taxon>
        <taxon>Actinomycetota</taxon>
        <taxon>Actinomycetes</taxon>
        <taxon>Mycobacteriales</taxon>
        <taxon>Corynebacteriaceae</taxon>
        <taxon>Corynebacterium</taxon>
    </lineage>
</organism>
<evidence type="ECO:0000256" key="1">
    <source>
        <dbReference type="SAM" id="MobiDB-lite"/>
    </source>
</evidence>
<feature type="region of interest" description="Disordered" evidence="1">
    <location>
        <begin position="265"/>
        <end position="363"/>
    </location>
</feature>
<dbReference type="RefSeq" id="WP_200435126.1">
    <property type="nucleotide sequence ID" value="NZ_JAEHFL010000001.1"/>
</dbReference>
<feature type="compositionally biased region" description="Low complexity" evidence="1">
    <location>
        <begin position="277"/>
        <end position="294"/>
    </location>
</feature>
<keyword evidence="3" id="KW-1185">Reference proteome</keyword>
<dbReference type="EMBL" id="JAEHFL010000001">
    <property type="protein sequence ID" value="MBK3426931.1"/>
    <property type="molecule type" value="Genomic_DNA"/>
</dbReference>
<proteinExistence type="predicted"/>
<accession>A0A8I1HXD8</accession>
<reference evidence="2 3" key="1">
    <citation type="submission" date="2020-12" db="EMBL/GenBank/DDBJ databases">
        <title>Draft genome sequence of the commensal strain Corynebacterium tuberculostearicum MFP09/CIP 102622 isolated from human skin.</title>
        <authorList>
            <person name="Boukerb A.M."/>
            <person name="Janvier X."/>
            <person name="Feuilloley M.G.J."/>
            <person name="Groboillot A."/>
        </authorList>
    </citation>
    <scope>NUCLEOTIDE SEQUENCE [LARGE SCALE GENOMIC DNA]</scope>
    <source>
        <strain evidence="2 3">CIP 102622</strain>
    </source>
</reference>
<comment type="caution">
    <text evidence="2">The sequence shown here is derived from an EMBL/GenBank/DDBJ whole genome shotgun (WGS) entry which is preliminary data.</text>
</comment>
<evidence type="ECO:0000313" key="2">
    <source>
        <dbReference type="EMBL" id="MBK3426931.1"/>
    </source>
</evidence>
<protein>
    <submittedName>
        <fullName evidence="2">Uncharacterized protein</fullName>
    </submittedName>
</protein>
<evidence type="ECO:0000313" key="3">
    <source>
        <dbReference type="Proteomes" id="UP000603369"/>
    </source>
</evidence>
<name>A0A8I1HXD8_9CORY</name>
<dbReference type="AlphaFoldDB" id="A0A8I1HXD8"/>